<feature type="domain" description="EAL" evidence="2">
    <location>
        <begin position="319"/>
        <end position="573"/>
    </location>
</feature>
<dbReference type="Gene3D" id="3.30.70.270">
    <property type="match status" value="1"/>
</dbReference>
<dbReference type="InterPro" id="IPR001633">
    <property type="entry name" value="EAL_dom"/>
</dbReference>
<dbReference type="SUPFAM" id="SSF55073">
    <property type="entry name" value="Nucleotide cyclase"/>
    <property type="match status" value="1"/>
</dbReference>
<dbReference type="InterPro" id="IPR035919">
    <property type="entry name" value="EAL_sf"/>
</dbReference>
<evidence type="ECO:0000259" key="3">
    <source>
        <dbReference type="PROSITE" id="PS50887"/>
    </source>
</evidence>
<evidence type="ECO:0000256" key="1">
    <source>
        <dbReference type="SAM" id="Coils"/>
    </source>
</evidence>
<dbReference type="CDD" id="cd01948">
    <property type="entry name" value="EAL"/>
    <property type="match status" value="1"/>
</dbReference>
<name>A0A1M7QBU2_9BACI</name>
<dbReference type="PROSITE" id="PS50883">
    <property type="entry name" value="EAL"/>
    <property type="match status" value="1"/>
</dbReference>
<dbReference type="Gene3D" id="3.30.450.20">
    <property type="entry name" value="PAS domain"/>
    <property type="match status" value="1"/>
</dbReference>
<dbReference type="Pfam" id="PF00990">
    <property type="entry name" value="GGDEF"/>
    <property type="match status" value="1"/>
</dbReference>
<evidence type="ECO:0000313" key="5">
    <source>
        <dbReference type="Proteomes" id="UP000184184"/>
    </source>
</evidence>
<evidence type="ECO:0000259" key="2">
    <source>
        <dbReference type="PROSITE" id="PS50883"/>
    </source>
</evidence>
<evidence type="ECO:0000313" key="4">
    <source>
        <dbReference type="EMBL" id="SHN28121.1"/>
    </source>
</evidence>
<dbReference type="SMART" id="SM00052">
    <property type="entry name" value="EAL"/>
    <property type="match status" value="1"/>
</dbReference>
<gene>
    <name evidence="4" type="ORF">SAMN05216179_3030</name>
</gene>
<reference evidence="4 5" key="1">
    <citation type="submission" date="2016-11" db="EMBL/GenBank/DDBJ databases">
        <authorList>
            <person name="Jaros S."/>
            <person name="Januszkiewicz K."/>
            <person name="Wedrychowicz H."/>
        </authorList>
    </citation>
    <scope>NUCLEOTIDE SEQUENCE [LARGE SCALE GENOMIC DNA]</scope>
    <source>
        <strain evidence="4 5">CGMCC 1.10681</strain>
    </source>
</reference>
<keyword evidence="5" id="KW-1185">Reference proteome</keyword>
<dbReference type="PANTHER" id="PTHR44757:SF2">
    <property type="entry name" value="BIOFILM ARCHITECTURE MAINTENANCE PROTEIN MBAA"/>
    <property type="match status" value="1"/>
</dbReference>
<dbReference type="PANTHER" id="PTHR44757">
    <property type="entry name" value="DIGUANYLATE CYCLASE DGCP"/>
    <property type="match status" value="1"/>
</dbReference>
<protein>
    <submittedName>
        <fullName evidence="4">Diguanylate cyclase (GGDEF) domain-containing protein</fullName>
    </submittedName>
</protein>
<dbReference type="InterPro" id="IPR043128">
    <property type="entry name" value="Rev_trsase/Diguanyl_cyclase"/>
</dbReference>
<dbReference type="Proteomes" id="UP000184184">
    <property type="component" value="Unassembled WGS sequence"/>
</dbReference>
<dbReference type="AlphaFoldDB" id="A0A1M7QBU2"/>
<feature type="coiled-coil region" evidence="1">
    <location>
        <begin position="7"/>
        <end position="34"/>
    </location>
</feature>
<dbReference type="Pfam" id="PF00563">
    <property type="entry name" value="EAL"/>
    <property type="match status" value="1"/>
</dbReference>
<organism evidence="4 5">
    <name type="scientific">Gracilibacillus kekensis</name>
    <dbReference type="NCBI Taxonomy" id="1027249"/>
    <lineage>
        <taxon>Bacteria</taxon>
        <taxon>Bacillati</taxon>
        <taxon>Bacillota</taxon>
        <taxon>Bacilli</taxon>
        <taxon>Bacillales</taxon>
        <taxon>Bacillaceae</taxon>
        <taxon>Gracilibacillus</taxon>
    </lineage>
</organism>
<dbReference type="PROSITE" id="PS50887">
    <property type="entry name" value="GGDEF"/>
    <property type="match status" value="1"/>
</dbReference>
<dbReference type="RefSeq" id="WP_244535199.1">
    <property type="nucleotide sequence ID" value="NZ_FRCZ01000006.1"/>
</dbReference>
<dbReference type="FunFam" id="3.20.20.450:FF:000001">
    <property type="entry name" value="Cyclic di-GMP phosphodiesterase yahA"/>
    <property type="match status" value="1"/>
</dbReference>
<dbReference type="SUPFAM" id="SSF141868">
    <property type="entry name" value="EAL domain-like"/>
    <property type="match status" value="1"/>
</dbReference>
<dbReference type="CDD" id="cd01949">
    <property type="entry name" value="GGDEF"/>
    <property type="match status" value="1"/>
</dbReference>
<dbReference type="InterPro" id="IPR052155">
    <property type="entry name" value="Biofilm_reg_signaling"/>
</dbReference>
<dbReference type="Gene3D" id="3.20.20.450">
    <property type="entry name" value="EAL domain"/>
    <property type="match status" value="1"/>
</dbReference>
<sequence length="573" mass="65837">MPNEKTMKQAEARIKNTINKSNNLLEEKHNYEQILKHNMNLIFVIRQENDRFYFSLLAGKLKEKLDLSDNLIGKNADLSILDHGLKALFKEKIQESLTGKEVSFRHTYQQCDIYSMLSPIVKNGQVIEIVGTSIDITSFKKAEQEIEYLRAYDRLTNLPNRDKLLKDLDESIKDKKINPLKALIMCDLDRLKNINDTLGQYAGDQVISLISERLLQITPRGCKIYRFGGDEFVIVMDQTIKDISRLAEEILHIIRQPFVLSKNDFYMTGTIGISYMNESVEEAEEYINRASVAVHYGKVKGGNRVIEYNNQMSEKYNEILLLESDIRKAFQYNEFTLSYQPKVDVHTNEIVGVEALIRWEHGKKGMIPPSTFIPIAEEIGMIEKIGEWVLREACSQFVKWQSSGLKPVIVAVNVSAVELQQSEFLKRVKKIIKETGMDPNYLEIEITENSIMQNTEECIDRMNQLREMGISLSIDDFGTGYSSMGYLQKFPINYLKIDKSFIKELFSQSGSAEIIKAMIQLGHTFGLKVVAEGVEGEQILSFIQNQDCDYYQGYFYSKPVEPELIKEKLLAYS</sequence>
<dbReference type="SMART" id="SM00267">
    <property type="entry name" value="GGDEF"/>
    <property type="match status" value="1"/>
</dbReference>
<dbReference type="STRING" id="1027249.SAMN05216179_3030"/>
<proteinExistence type="predicted"/>
<dbReference type="InterPro" id="IPR029787">
    <property type="entry name" value="Nucleotide_cyclase"/>
</dbReference>
<dbReference type="NCBIfam" id="TIGR00254">
    <property type="entry name" value="GGDEF"/>
    <property type="match status" value="1"/>
</dbReference>
<dbReference type="EMBL" id="FRCZ01000006">
    <property type="protein sequence ID" value="SHN28121.1"/>
    <property type="molecule type" value="Genomic_DNA"/>
</dbReference>
<feature type="domain" description="GGDEF" evidence="3">
    <location>
        <begin position="179"/>
        <end position="310"/>
    </location>
</feature>
<dbReference type="InterPro" id="IPR000160">
    <property type="entry name" value="GGDEF_dom"/>
</dbReference>
<keyword evidence="1" id="KW-0175">Coiled coil</keyword>
<accession>A0A1M7QBU2</accession>